<evidence type="ECO:0000313" key="3">
    <source>
        <dbReference type="Proteomes" id="UP000791080"/>
    </source>
</evidence>
<evidence type="ECO:0000259" key="1">
    <source>
        <dbReference type="SMART" id="SM00347"/>
    </source>
</evidence>
<sequence length="154" mass="16973">MDEEIARLYAEHGLAGVRPRFAYPLIRLAHQGPMTIRDLARSLGRTHSAVSQTVTALRGEGLVTTEPGPDARTRVIHLTDRARDLLPFLEAEWNATEDACAELDAELASGLAEYVAAMRARLTERGFHARLLDHLDWRSEAGETSRTDGDGVGR</sequence>
<dbReference type="PANTHER" id="PTHR33164">
    <property type="entry name" value="TRANSCRIPTIONAL REGULATOR, MARR FAMILY"/>
    <property type="match status" value="1"/>
</dbReference>
<protein>
    <submittedName>
        <fullName evidence="2">MarR family protein</fullName>
    </submittedName>
</protein>
<dbReference type="PANTHER" id="PTHR33164:SF43">
    <property type="entry name" value="HTH-TYPE TRANSCRIPTIONAL REPRESSOR YETL"/>
    <property type="match status" value="1"/>
</dbReference>
<dbReference type="Pfam" id="PF12802">
    <property type="entry name" value="MarR_2"/>
    <property type="match status" value="1"/>
</dbReference>
<dbReference type="Gene3D" id="1.10.10.10">
    <property type="entry name" value="Winged helix-like DNA-binding domain superfamily/Winged helix DNA-binding domain"/>
    <property type="match status" value="1"/>
</dbReference>
<dbReference type="InterPro" id="IPR036388">
    <property type="entry name" value="WH-like_DNA-bd_sf"/>
</dbReference>
<dbReference type="InterPro" id="IPR000835">
    <property type="entry name" value="HTH_MarR-typ"/>
</dbReference>
<dbReference type="SUPFAM" id="SSF46785">
    <property type="entry name" value="Winged helix' DNA-binding domain"/>
    <property type="match status" value="1"/>
</dbReference>
<evidence type="ECO:0000313" key="2">
    <source>
        <dbReference type="EMBL" id="MCP2331965.1"/>
    </source>
</evidence>
<accession>A0ABT1JHI2</accession>
<feature type="domain" description="HTH marR-type" evidence="1">
    <location>
        <begin position="10"/>
        <end position="108"/>
    </location>
</feature>
<name>A0ABT1JHI2_ACTCY</name>
<dbReference type="EMBL" id="AUBJ02000001">
    <property type="protein sequence ID" value="MCP2331965.1"/>
    <property type="molecule type" value="Genomic_DNA"/>
</dbReference>
<dbReference type="SMART" id="SM00347">
    <property type="entry name" value="HTH_MARR"/>
    <property type="match status" value="1"/>
</dbReference>
<dbReference type="InterPro" id="IPR011991">
    <property type="entry name" value="ArsR-like_HTH"/>
</dbReference>
<organism evidence="2 3">
    <name type="scientific">Actinoalloteichus caeruleus DSM 43889</name>
    <dbReference type="NCBI Taxonomy" id="1120930"/>
    <lineage>
        <taxon>Bacteria</taxon>
        <taxon>Bacillati</taxon>
        <taxon>Actinomycetota</taxon>
        <taxon>Actinomycetes</taxon>
        <taxon>Pseudonocardiales</taxon>
        <taxon>Pseudonocardiaceae</taxon>
        <taxon>Actinoalloteichus</taxon>
        <taxon>Actinoalloteichus cyanogriseus</taxon>
    </lineage>
</organism>
<gene>
    <name evidence="2" type="ORF">G443_002235</name>
</gene>
<dbReference type="CDD" id="cd00090">
    <property type="entry name" value="HTH_ARSR"/>
    <property type="match status" value="1"/>
</dbReference>
<proteinExistence type="predicted"/>
<keyword evidence="3" id="KW-1185">Reference proteome</keyword>
<reference evidence="2 3" key="1">
    <citation type="submission" date="2022-06" db="EMBL/GenBank/DDBJ databases">
        <title>Genomic Encyclopedia of Type Strains, Phase I: the one thousand microbial genomes (KMG-I) project.</title>
        <authorList>
            <person name="Kyrpides N."/>
        </authorList>
    </citation>
    <scope>NUCLEOTIDE SEQUENCE [LARGE SCALE GENOMIC DNA]</scope>
    <source>
        <strain evidence="2 3">DSM 43889</strain>
    </source>
</reference>
<dbReference type="InterPro" id="IPR039422">
    <property type="entry name" value="MarR/SlyA-like"/>
</dbReference>
<dbReference type="Proteomes" id="UP000791080">
    <property type="component" value="Unassembled WGS sequence"/>
</dbReference>
<dbReference type="InterPro" id="IPR036390">
    <property type="entry name" value="WH_DNA-bd_sf"/>
</dbReference>
<comment type="caution">
    <text evidence="2">The sequence shown here is derived from an EMBL/GenBank/DDBJ whole genome shotgun (WGS) entry which is preliminary data.</text>
</comment>